<keyword evidence="5" id="KW-0677">Repeat</keyword>
<dbReference type="Pfam" id="PF00153">
    <property type="entry name" value="Mito_carr"/>
    <property type="match status" value="3"/>
</dbReference>
<dbReference type="GO" id="GO:0016020">
    <property type="term" value="C:membrane"/>
    <property type="evidence" value="ECO:0007669"/>
    <property type="project" value="UniProtKB-SubCell"/>
</dbReference>
<dbReference type="AlphaFoldDB" id="A0A813ZT59"/>
<dbReference type="InterPro" id="IPR018108">
    <property type="entry name" value="MCP_transmembrane"/>
</dbReference>
<dbReference type="InterPro" id="IPR002067">
    <property type="entry name" value="MCP"/>
</dbReference>
<keyword evidence="6 7" id="KW-0472">Membrane</keyword>
<feature type="repeat" description="Solcar" evidence="7">
    <location>
        <begin position="11"/>
        <end position="103"/>
    </location>
</feature>
<evidence type="ECO:0000256" key="3">
    <source>
        <dbReference type="ARBA" id="ARBA00022448"/>
    </source>
</evidence>
<dbReference type="Gene3D" id="1.50.40.10">
    <property type="entry name" value="Mitochondrial carrier domain"/>
    <property type="match status" value="1"/>
</dbReference>
<dbReference type="EMBL" id="CAJNOC010001979">
    <property type="protein sequence ID" value="CAF0904805.1"/>
    <property type="molecule type" value="Genomic_DNA"/>
</dbReference>
<dbReference type="PANTHER" id="PTHR24089">
    <property type="entry name" value="SOLUTE CARRIER FAMILY 25"/>
    <property type="match status" value="1"/>
</dbReference>
<dbReference type="GO" id="GO:0055085">
    <property type="term" value="P:transmembrane transport"/>
    <property type="evidence" value="ECO:0007669"/>
    <property type="project" value="InterPro"/>
</dbReference>
<evidence type="ECO:0000256" key="7">
    <source>
        <dbReference type="PROSITE-ProRule" id="PRU00282"/>
    </source>
</evidence>
<comment type="subcellular location">
    <subcellularLocation>
        <location evidence="1">Membrane</location>
        <topology evidence="1">Multi-pass membrane protein</topology>
    </subcellularLocation>
</comment>
<feature type="repeat" description="Solcar" evidence="7">
    <location>
        <begin position="117"/>
        <end position="203"/>
    </location>
</feature>
<proteinExistence type="inferred from homology"/>
<protein>
    <submittedName>
        <fullName evidence="9">Uncharacterized protein</fullName>
    </submittedName>
</protein>
<dbReference type="InterPro" id="IPR023395">
    <property type="entry name" value="MCP_dom_sf"/>
</dbReference>
<evidence type="ECO:0000256" key="1">
    <source>
        <dbReference type="ARBA" id="ARBA00004141"/>
    </source>
</evidence>
<dbReference type="PROSITE" id="PS50920">
    <property type="entry name" value="SOLCAR"/>
    <property type="match status" value="3"/>
</dbReference>
<evidence type="ECO:0000256" key="8">
    <source>
        <dbReference type="RuleBase" id="RU000488"/>
    </source>
</evidence>
<dbReference type="OrthoDB" id="18574at2759"/>
<comment type="caution">
    <text evidence="9">The sequence shown here is derived from an EMBL/GenBank/DDBJ whole genome shotgun (WGS) entry which is preliminary data.</text>
</comment>
<evidence type="ECO:0000256" key="2">
    <source>
        <dbReference type="ARBA" id="ARBA00006375"/>
    </source>
</evidence>
<comment type="similarity">
    <text evidence="2 8">Belongs to the mitochondrial carrier (TC 2.A.29) family.</text>
</comment>
<gene>
    <name evidence="9" type="ORF">OXX778_LOCUS11588</name>
</gene>
<sequence length="318" mass="36144">MVGYDPKKINLTTQQQALVTASSAILTRALIQPFDVLKIRYQVQYEPISKKSQISKYRSLTQSISTIIKEEGALALWKGHLTGQLLSISFSAHLLWFEILTKYTFTIWPNLAQNERKKLFSHFLCGGLGASLTVITNQPIDTIRTRLVTQGEPKIYSGILDAFRKVYKNEGIRGFYRGTLPNLMLITPESAFRLGIYQSLNSFWDYLNLRENKKDISALQSSVNGSLSGVLAKTIVYPFDVSKKRLQIQGFEDARKQFGKVVKFTGLWNCLYVTIKNEGFLGVYKGYLPSMIKAAFSSGLGFFFYEQLTNFVRNVKYN</sequence>
<keyword evidence="10" id="KW-1185">Reference proteome</keyword>
<organism evidence="9 10">
    <name type="scientific">Brachionus calyciflorus</name>
    <dbReference type="NCBI Taxonomy" id="104777"/>
    <lineage>
        <taxon>Eukaryota</taxon>
        <taxon>Metazoa</taxon>
        <taxon>Spiralia</taxon>
        <taxon>Gnathifera</taxon>
        <taxon>Rotifera</taxon>
        <taxon>Eurotatoria</taxon>
        <taxon>Monogononta</taxon>
        <taxon>Pseudotrocha</taxon>
        <taxon>Ploima</taxon>
        <taxon>Brachionidae</taxon>
        <taxon>Brachionus</taxon>
    </lineage>
</organism>
<evidence type="ECO:0000313" key="9">
    <source>
        <dbReference type="EMBL" id="CAF0904805.1"/>
    </source>
</evidence>
<feature type="repeat" description="Solcar" evidence="7">
    <location>
        <begin position="216"/>
        <end position="311"/>
    </location>
</feature>
<keyword evidence="3 8" id="KW-0813">Transport</keyword>
<evidence type="ECO:0000256" key="4">
    <source>
        <dbReference type="ARBA" id="ARBA00022692"/>
    </source>
</evidence>
<evidence type="ECO:0000256" key="6">
    <source>
        <dbReference type="ARBA" id="ARBA00023136"/>
    </source>
</evidence>
<dbReference type="Proteomes" id="UP000663879">
    <property type="component" value="Unassembled WGS sequence"/>
</dbReference>
<keyword evidence="4 7" id="KW-0812">Transmembrane</keyword>
<evidence type="ECO:0000313" key="10">
    <source>
        <dbReference type="Proteomes" id="UP000663879"/>
    </source>
</evidence>
<dbReference type="PRINTS" id="PR00926">
    <property type="entry name" value="MITOCARRIER"/>
</dbReference>
<reference evidence="9" key="1">
    <citation type="submission" date="2021-02" db="EMBL/GenBank/DDBJ databases">
        <authorList>
            <person name="Nowell W R."/>
        </authorList>
    </citation>
    <scope>NUCLEOTIDE SEQUENCE</scope>
    <source>
        <strain evidence="9">Ploen Becks lab</strain>
    </source>
</reference>
<dbReference type="SUPFAM" id="SSF103506">
    <property type="entry name" value="Mitochondrial carrier"/>
    <property type="match status" value="1"/>
</dbReference>
<accession>A0A813ZT59</accession>
<name>A0A813ZT59_9BILA</name>
<evidence type="ECO:0000256" key="5">
    <source>
        <dbReference type="ARBA" id="ARBA00022737"/>
    </source>
</evidence>